<gene>
    <name evidence="2" type="ORF">GH714_020370</name>
</gene>
<feature type="compositionally biased region" description="Low complexity" evidence="1">
    <location>
        <begin position="69"/>
        <end position="80"/>
    </location>
</feature>
<dbReference type="Proteomes" id="UP000467840">
    <property type="component" value="Chromosome 13"/>
</dbReference>
<sequence length="151" mass="17397">MLNEVLHEFIREKTAKDLWEKLKSLYMMKNLTSKYVVKHRLHMRNMAEDLIDKELSGDKNSLADGLIVRGKSTSKGSSSDGRSRSKSKSKHSNLTCNYYKKKGHNKVDYFKLQNKNKERNQKDENLAKASVANDKEKCDVYVVTDYGTSSK</sequence>
<evidence type="ECO:0000313" key="3">
    <source>
        <dbReference type="Proteomes" id="UP000467840"/>
    </source>
</evidence>
<evidence type="ECO:0000256" key="1">
    <source>
        <dbReference type="SAM" id="MobiDB-lite"/>
    </source>
</evidence>
<organism evidence="2 3">
    <name type="scientific">Hevea brasiliensis</name>
    <name type="common">Para rubber tree</name>
    <name type="synonym">Siphonia brasiliensis</name>
    <dbReference type="NCBI Taxonomy" id="3981"/>
    <lineage>
        <taxon>Eukaryota</taxon>
        <taxon>Viridiplantae</taxon>
        <taxon>Streptophyta</taxon>
        <taxon>Embryophyta</taxon>
        <taxon>Tracheophyta</taxon>
        <taxon>Spermatophyta</taxon>
        <taxon>Magnoliopsida</taxon>
        <taxon>eudicotyledons</taxon>
        <taxon>Gunneridae</taxon>
        <taxon>Pentapetalae</taxon>
        <taxon>rosids</taxon>
        <taxon>fabids</taxon>
        <taxon>Malpighiales</taxon>
        <taxon>Euphorbiaceae</taxon>
        <taxon>Crotonoideae</taxon>
        <taxon>Micrandreae</taxon>
        <taxon>Hevea</taxon>
    </lineage>
</organism>
<name>A0A6A6KWC8_HEVBR</name>
<feature type="region of interest" description="Disordered" evidence="1">
    <location>
        <begin position="66"/>
        <end position="97"/>
    </location>
</feature>
<keyword evidence="3" id="KW-1185">Reference proteome</keyword>
<evidence type="ECO:0000313" key="2">
    <source>
        <dbReference type="EMBL" id="KAF2292343.1"/>
    </source>
</evidence>
<evidence type="ECO:0008006" key="4">
    <source>
        <dbReference type="Google" id="ProtNLM"/>
    </source>
</evidence>
<dbReference type="EMBL" id="JAAGAX010000014">
    <property type="protein sequence ID" value="KAF2292343.1"/>
    <property type="molecule type" value="Genomic_DNA"/>
</dbReference>
<protein>
    <recommendedName>
        <fullName evidence="4">Zinc finger, CCHC-type</fullName>
    </recommendedName>
</protein>
<proteinExistence type="predicted"/>
<accession>A0A6A6KWC8</accession>
<dbReference type="AlphaFoldDB" id="A0A6A6KWC8"/>
<comment type="caution">
    <text evidence="2">The sequence shown here is derived from an EMBL/GenBank/DDBJ whole genome shotgun (WGS) entry which is preliminary data.</text>
</comment>
<reference evidence="2 3" key="1">
    <citation type="journal article" date="2020" name="Mol. Plant">
        <title>The Chromosome-Based Rubber Tree Genome Provides New Insights into Spurge Genome Evolution and Rubber Biosynthesis.</title>
        <authorList>
            <person name="Liu J."/>
            <person name="Shi C."/>
            <person name="Shi C.C."/>
            <person name="Li W."/>
            <person name="Zhang Q.J."/>
            <person name="Zhang Y."/>
            <person name="Li K."/>
            <person name="Lu H.F."/>
            <person name="Shi C."/>
            <person name="Zhu S.T."/>
            <person name="Xiao Z.Y."/>
            <person name="Nan H."/>
            <person name="Yue Y."/>
            <person name="Zhu X.G."/>
            <person name="Wu Y."/>
            <person name="Hong X.N."/>
            <person name="Fan G.Y."/>
            <person name="Tong Y."/>
            <person name="Zhang D."/>
            <person name="Mao C.L."/>
            <person name="Liu Y.L."/>
            <person name="Hao S.J."/>
            <person name="Liu W.Q."/>
            <person name="Lv M.Q."/>
            <person name="Zhang H.B."/>
            <person name="Liu Y."/>
            <person name="Hu-Tang G.R."/>
            <person name="Wang J.P."/>
            <person name="Wang J.H."/>
            <person name="Sun Y.H."/>
            <person name="Ni S.B."/>
            <person name="Chen W.B."/>
            <person name="Zhang X.C."/>
            <person name="Jiao Y.N."/>
            <person name="Eichler E.E."/>
            <person name="Li G.H."/>
            <person name="Liu X."/>
            <person name="Gao L.Z."/>
        </authorList>
    </citation>
    <scope>NUCLEOTIDE SEQUENCE [LARGE SCALE GENOMIC DNA]</scope>
    <source>
        <strain evidence="3">cv. GT1</strain>
        <tissue evidence="2">Leaf</tissue>
    </source>
</reference>